<dbReference type="EMBL" id="FN653018">
    <property type="protein sequence ID" value="CBY21992.1"/>
    <property type="molecule type" value="Genomic_DNA"/>
</dbReference>
<sequence>MQSSVARDRQIKTLQGIKEHPMGHLIGAKILSQLTYNDFLNLEYILCPPGAGPFDNIISDIRCGEILNDMERKVDRNILFVRRDFDIKYKKKPNISGIVDILRTHKALCEGHIQPKASFRMCKSVTFPEIFLGHDYIVSDSRILGTKEHSRLPKRELNKRGQFVRIGSTVTFYVYKLIRPNAVTVMLNQIFSAEYDFQYYHPEFYLYEPFVITIRSKMNEPKQVQIYNMENIKEDIVTPRVEEIIGGLCYGPNDEFDKRYKPKLIQDRFFSKNHFLPVVYPVEEDDNKVRIEVWHISQAGIKEQWSQIVEIPEEEIEDESTKYELFSRLNFLDSYNWAGVDVSTDLGRTLIYHIRLDNRSVERYSFRHNWTDVQSFGYYKDAMYVYIGKEDTDDMTINERHSFLVKIKEGVPELMCFLDNGKDSSDPPYDGIHVEFSHDGYIQLYYKWEQAPTSGRLIEMDDLEAEIRRTTEEHTALGINTTQTAKILKLQHLYDEGLMDLDFLTSSFRYGNMEEHHRVNFFL</sequence>
<reference evidence="1 2" key="1">
    <citation type="journal article" date="2010" name="Science">
        <title>Plasticity of animal genome architecture unmasked by rapid evolution of a pelagic tunicate.</title>
        <authorList>
            <person name="Denoeud F."/>
            <person name="Henriet S."/>
            <person name="Mungpakdee S."/>
            <person name="Aury J.M."/>
            <person name="Da Silva C."/>
            <person name="Brinkmann H."/>
            <person name="Mikhaleva J."/>
            <person name="Olsen L.C."/>
            <person name="Jubin C."/>
            <person name="Canestro C."/>
            <person name="Bouquet J.M."/>
            <person name="Danks G."/>
            <person name="Poulain J."/>
            <person name="Campsteijn C."/>
            <person name="Adamski M."/>
            <person name="Cross I."/>
            <person name="Yadetie F."/>
            <person name="Muffato M."/>
            <person name="Louis A."/>
            <person name="Butcher S."/>
            <person name="Tsagkogeorga G."/>
            <person name="Konrad A."/>
            <person name="Singh S."/>
            <person name="Jensen M.F."/>
            <person name="Cong E.H."/>
            <person name="Eikeseth-Otteraa H."/>
            <person name="Noel B."/>
            <person name="Anthouard V."/>
            <person name="Porcel B.M."/>
            <person name="Kachouri-Lafond R."/>
            <person name="Nishino A."/>
            <person name="Ugolini M."/>
            <person name="Chourrout P."/>
            <person name="Nishida H."/>
            <person name="Aasland R."/>
            <person name="Huzurbazar S."/>
            <person name="Westhof E."/>
            <person name="Delsuc F."/>
            <person name="Lehrach H."/>
            <person name="Reinhardt R."/>
            <person name="Weissenbach J."/>
            <person name="Roy S.W."/>
            <person name="Artiguenave F."/>
            <person name="Postlethwait J.H."/>
            <person name="Manak J.R."/>
            <person name="Thompson E.M."/>
            <person name="Jaillon O."/>
            <person name="Du Pasquier L."/>
            <person name="Boudinot P."/>
            <person name="Liberles D.A."/>
            <person name="Volff J.N."/>
            <person name="Philippe H."/>
            <person name="Lenhard B."/>
            <person name="Roest Crollius H."/>
            <person name="Wincker P."/>
            <person name="Chourrout D."/>
        </authorList>
    </citation>
    <scope>NUCLEOTIDE SEQUENCE [LARGE SCALE GENOMIC DNA]</scope>
</reference>
<evidence type="ECO:0000313" key="2">
    <source>
        <dbReference type="Proteomes" id="UP000001307"/>
    </source>
</evidence>
<organism evidence="1 2">
    <name type="scientific">Oikopleura dioica</name>
    <name type="common">Tunicate</name>
    <dbReference type="NCBI Taxonomy" id="34765"/>
    <lineage>
        <taxon>Eukaryota</taxon>
        <taxon>Metazoa</taxon>
        <taxon>Chordata</taxon>
        <taxon>Tunicata</taxon>
        <taxon>Appendicularia</taxon>
        <taxon>Copelata</taxon>
        <taxon>Oikopleuridae</taxon>
        <taxon>Oikopleura</taxon>
    </lineage>
</organism>
<name>E4WXA0_OIKDI</name>
<dbReference type="InParanoid" id="E4WXA0"/>
<gene>
    <name evidence="1" type="ORF">GSOID_T00011530001</name>
</gene>
<dbReference type="OrthoDB" id="10319922at2759"/>
<evidence type="ECO:0000313" key="1">
    <source>
        <dbReference type="EMBL" id="CBY21992.1"/>
    </source>
</evidence>
<keyword evidence="2" id="KW-1185">Reference proteome</keyword>
<accession>E4WXA0</accession>
<dbReference type="Proteomes" id="UP000001307">
    <property type="component" value="Unassembled WGS sequence"/>
</dbReference>
<dbReference type="AlphaFoldDB" id="E4WXA0"/>
<protein>
    <submittedName>
        <fullName evidence="1">Uncharacterized protein</fullName>
    </submittedName>
</protein>
<proteinExistence type="predicted"/>